<dbReference type="Ensembl" id="ENSJHYT00000002118.1">
    <property type="protein sequence ID" value="ENSJHYP00000001699.1"/>
    <property type="gene ID" value="ENSJHYG00000001465.1"/>
</dbReference>
<dbReference type="GO" id="GO:0009117">
    <property type="term" value="P:nucleotide metabolic process"/>
    <property type="evidence" value="ECO:0007669"/>
    <property type="project" value="TreeGrafter"/>
</dbReference>
<dbReference type="GO" id="GO:0003824">
    <property type="term" value="F:catalytic activity"/>
    <property type="evidence" value="ECO:0007669"/>
    <property type="project" value="InterPro"/>
</dbReference>
<dbReference type="Pfam" id="PF01230">
    <property type="entry name" value="HIT"/>
    <property type="match status" value="1"/>
</dbReference>
<dbReference type="PRINTS" id="PR00332">
    <property type="entry name" value="HISTRIAD"/>
</dbReference>
<dbReference type="PANTHER" id="PTHR46648:SF1">
    <property type="entry name" value="ADENOSINE 5'-MONOPHOSPHORAMIDASE HNT1"/>
    <property type="match status" value="1"/>
</dbReference>
<reference evidence="7" key="1">
    <citation type="submission" date="2025-08" db="UniProtKB">
        <authorList>
            <consortium name="Ensembl"/>
        </authorList>
    </citation>
    <scope>IDENTIFICATION</scope>
</reference>
<protein>
    <recommendedName>
        <fullName evidence="6">HIT domain-containing protein</fullName>
    </recommendedName>
</protein>
<keyword evidence="8" id="KW-1185">Reference proteome</keyword>
<dbReference type="PROSITE" id="PS00892">
    <property type="entry name" value="HIT_1"/>
    <property type="match status" value="1"/>
</dbReference>
<accession>A0A8C5IEG0</accession>
<dbReference type="SUPFAM" id="SSF54197">
    <property type="entry name" value="HIT-like"/>
    <property type="match status" value="1"/>
</dbReference>
<dbReference type="InterPro" id="IPR036265">
    <property type="entry name" value="HIT-like_sf"/>
</dbReference>
<dbReference type="InterPro" id="IPR001310">
    <property type="entry name" value="Histidine_triad_HIT"/>
</dbReference>
<dbReference type="PROSITE" id="PS51084">
    <property type="entry name" value="HIT_2"/>
    <property type="match status" value="1"/>
</dbReference>
<feature type="active site" description="Tele-AMP-histidine intermediate" evidence="3">
    <location>
        <position position="137"/>
    </location>
</feature>
<evidence type="ECO:0000256" key="4">
    <source>
        <dbReference type="PIRSR" id="PIRSR601310-3"/>
    </source>
</evidence>
<evidence type="ECO:0000256" key="3">
    <source>
        <dbReference type="PIRSR" id="PIRSR601310-1"/>
    </source>
</evidence>
<feature type="domain" description="HIT" evidence="6">
    <location>
        <begin position="43"/>
        <end position="150"/>
    </location>
</feature>
<reference evidence="7" key="2">
    <citation type="submission" date="2025-09" db="UniProtKB">
        <authorList>
            <consortium name="Ensembl"/>
        </authorList>
    </citation>
    <scope>IDENTIFICATION</scope>
</reference>
<dbReference type="InterPro" id="IPR011146">
    <property type="entry name" value="HIT-like"/>
</dbReference>
<dbReference type="Proteomes" id="UP000694408">
    <property type="component" value="Unplaced"/>
</dbReference>
<evidence type="ECO:0000256" key="5">
    <source>
        <dbReference type="PROSITE-ProRule" id="PRU00464"/>
    </source>
</evidence>
<dbReference type="Gene3D" id="3.30.428.10">
    <property type="entry name" value="HIT-like"/>
    <property type="match status" value="1"/>
</dbReference>
<evidence type="ECO:0000259" key="6">
    <source>
        <dbReference type="PROSITE" id="PS51084"/>
    </source>
</evidence>
<proteinExistence type="inferred from homology"/>
<comment type="catalytic activity">
    <reaction evidence="1">
        <text>adenosine 5'-phosphoramidate + H2O = NH4(+) + AMP</text>
        <dbReference type="Rhea" id="RHEA:67916"/>
        <dbReference type="ChEBI" id="CHEBI:15377"/>
        <dbReference type="ChEBI" id="CHEBI:28938"/>
        <dbReference type="ChEBI" id="CHEBI:57890"/>
        <dbReference type="ChEBI" id="CHEBI:456215"/>
    </reaction>
</comment>
<name>A0A8C5IEG0_JUNHY</name>
<sequence>MTLETASNAKYSHWTGISTEVELAKALIVRYETDGGQSIKTYSYPSERILTIPCNKIYEDQDVIAFLDINPASKGHTLVVTKEHFQDFTKTPRDVIGHVYSVAQLISQACIKELKATGVNVITNAGKSAGQSVLHFHVHVIPRYDGKPPMSLT</sequence>
<evidence type="ECO:0000313" key="8">
    <source>
        <dbReference type="Proteomes" id="UP000694408"/>
    </source>
</evidence>
<dbReference type="AlphaFoldDB" id="A0A8C5IEG0"/>
<comment type="similarity">
    <text evidence="2">Belongs to the HINT family.</text>
</comment>
<organism evidence="7 8">
    <name type="scientific">Junco hyemalis</name>
    <name type="common">Dark-eyed junco</name>
    <dbReference type="NCBI Taxonomy" id="40217"/>
    <lineage>
        <taxon>Eukaryota</taxon>
        <taxon>Metazoa</taxon>
        <taxon>Chordata</taxon>
        <taxon>Craniata</taxon>
        <taxon>Vertebrata</taxon>
        <taxon>Euteleostomi</taxon>
        <taxon>Archelosauria</taxon>
        <taxon>Archosauria</taxon>
        <taxon>Dinosauria</taxon>
        <taxon>Saurischia</taxon>
        <taxon>Theropoda</taxon>
        <taxon>Coelurosauria</taxon>
        <taxon>Aves</taxon>
        <taxon>Neognathae</taxon>
        <taxon>Neoaves</taxon>
        <taxon>Telluraves</taxon>
        <taxon>Australaves</taxon>
        <taxon>Passeriformes</taxon>
        <taxon>Passerellidae</taxon>
        <taxon>Junco</taxon>
    </lineage>
</organism>
<evidence type="ECO:0000256" key="1">
    <source>
        <dbReference type="ARBA" id="ARBA00024472"/>
    </source>
</evidence>
<evidence type="ECO:0000313" key="7">
    <source>
        <dbReference type="Ensembl" id="ENSJHYP00000001699.1"/>
    </source>
</evidence>
<dbReference type="InterPro" id="IPR019808">
    <property type="entry name" value="Histidine_triad_CS"/>
</dbReference>
<feature type="short sequence motif" description="Histidine triad motif" evidence="4 5">
    <location>
        <begin position="135"/>
        <end position="139"/>
    </location>
</feature>
<dbReference type="PANTHER" id="PTHR46648">
    <property type="entry name" value="HIT FAMILY PROTEIN 1"/>
    <property type="match status" value="1"/>
</dbReference>
<evidence type="ECO:0000256" key="2">
    <source>
        <dbReference type="ARBA" id="ARBA00025764"/>
    </source>
</evidence>